<comment type="caution">
    <text evidence="2">The sequence shown here is derived from an EMBL/GenBank/DDBJ whole genome shotgun (WGS) entry which is preliminary data.</text>
</comment>
<evidence type="ECO:0000256" key="1">
    <source>
        <dbReference type="SAM" id="MobiDB-lite"/>
    </source>
</evidence>
<dbReference type="EMBL" id="BGPR01004597">
    <property type="protein sequence ID" value="GBN01240.1"/>
    <property type="molecule type" value="Genomic_DNA"/>
</dbReference>
<reference evidence="2 3" key="1">
    <citation type="journal article" date="2019" name="Sci. Rep.">
        <title>Orb-weaving spider Araneus ventricosus genome elucidates the spidroin gene catalogue.</title>
        <authorList>
            <person name="Kono N."/>
            <person name="Nakamura H."/>
            <person name="Ohtoshi R."/>
            <person name="Moran D.A.P."/>
            <person name="Shinohara A."/>
            <person name="Yoshida Y."/>
            <person name="Fujiwara M."/>
            <person name="Mori M."/>
            <person name="Tomita M."/>
            <person name="Arakawa K."/>
        </authorList>
    </citation>
    <scope>NUCLEOTIDE SEQUENCE [LARGE SCALE GENOMIC DNA]</scope>
</reference>
<feature type="compositionally biased region" description="Acidic residues" evidence="1">
    <location>
        <begin position="44"/>
        <end position="53"/>
    </location>
</feature>
<keyword evidence="3" id="KW-1185">Reference proteome</keyword>
<dbReference type="Proteomes" id="UP000499080">
    <property type="component" value="Unassembled WGS sequence"/>
</dbReference>
<dbReference type="AlphaFoldDB" id="A0A4Y2KH43"/>
<proteinExistence type="predicted"/>
<protein>
    <submittedName>
        <fullName evidence="2">Uncharacterized protein</fullName>
    </submittedName>
</protein>
<accession>A0A4Y2KH43</accession>
<gene>
    <name evidence="2" type="ORF">AVEN_86108_1</name>
</gene>
<evidence type="ECO:0000313" key="2">
    <source>
        <dbReference type="EMBL" id="GBN01240.1"/>
    </source>
</evidence>
<evidence type="ECO:0000313" key="3">
    <source>
        <dbReference type="Proteomes" id="UP000499080"/>
    </source>
</evidence>
<organism evidence="2 3">
    <name type="scientific">Araneus ventricosus</name>
    <name type="common">Orbweaver spider</name>
    <name type="synonym">Epeira ventricosa</name>
    <dbReference type="NCBI Taxonomy" id="182803"/>
    <lineage>
        <taxon>Eukaryota</taxon>
        <taxon>Metazoa</taxon>
        <taxon>Ecdysozoa</taxon>
        <taxon>Arthropoda</taxon>
        <taxon>Chelicerata</taxon>
        <taxon>Arachnida</taxon>
        <taxon>Araneae</taxon>
        <taxon>Araneomorphae</taxon>
        <taxon>Entelegynae</taxon>
        <taxon>Araneoidea</taxon>
        <taxon>Araneidae</taxon>
        <taxon>Araneus</taxon>
    </lineage>
</organism>
<name>A0A4Y2KH43_ARAVE</name>
<feature type="compositionally biased region" description="Basic and acidic residues" evidence="1">
    <location>
        <begin position="34"/>
        <end position="43"/>
    </location>
</feature>
<sequence>MRRSVCAYARLSLVKNIKTHSKQMFSHRRSWRQRVGDPKRNEVMADESDDSDPEMIILPPDPDFVTDDEEIDDACTSIEHGHAIFDEKLQEETAGSIEILKEKK</sequence>
<feature type="region of interest" description="Disordered" evidence="1">
    <location>
        <begin position="28"/>
        <end position="56"/>
    </location>
</feature>